<feature type="domain" description="Heparinase II/III-like C-terminal" evidence="5">
    <location>
        <begin position="288"/>
        <end position="507"/>
    </location>
</feature>
<evidence type="ECO:0000313" key="7">
    <source>
        <dbReference type="Proteomes" id="UP001211866"/>
    </source>
</evidence>
<sequence length="521" mass="59012">MMVFDEEFVKNAKLKYRLVLGGGYEALKSNGFSPRAGVTPIQLSLPFPWRHPDRNVEFNLHSWRFINSFIGKFFSDFNEVYLKEAFEYIKDWKRYRDSEGKKSQFVWYDMAVGLRSIILGLFFDLHNQKILSLSADDFSLLKSLVDDHLKNLSDRGNITGGNHALYQVIGLRILSISAGQGSQLEGYCTSILEGLLRLSFDDYSVNTENSPFYHGYNLDLLSRMRCGVFPSLDEKINKILREGSAISGWLTGVDGNYYSVGDSEGVGKEIKSAGPFDEVAAKIKHVHKDLSRSGYVVVRTHPRAPTLGNFSLLFHATNKSYIHSHSDHLSFIFFRSGHEIITDPGKFTYEYGEWRDYFVSDKAHNVIGLSGRTFLPSDVKLGSAHLNPVKVGLDFYELSGSVRKSDDFMFSRKIVYKPDFGLFLEDFIDNQSGSCSEMRFHFGQGVSASFEDDFVSLKKDNVLLAKLRPGPGYKSISIRRGGGVGFGWASKVYNKKFKIDVLVIEYEEKVTSVKTDIFFVK</sequence>
<dbReference type="Pfam" id="PF07940">
    <property type="entry name" value="Hepar_II_III_C"/>
    <property type="match status" value="1"/>
</dbReference>
<comment type="subcellular location">
    <subcellularLocation>
        <location evidence="1">Periplasm</location>
    </subcellularLocation>
</comment>
<gene>
    <name evidence="6" type="ORF">M2J83_19290</name>
</gene>
<dbReference type="Proteomes" id="UP001211866">
    <property type="component" value="Chromosome"/>
</dbReference>
<dbReference type="EMBL" id="CP096916">
    <property type="protein sequence ID" value="WBM37910.1"/>
    <property type="molecule type" value="Genomic_DNA"/>
</dbReference>
<dbReference type="Gene3D" id="2.70.98.70">
    <property type="match status" value="1"/>
</dbReference>
<evidence type="ECO:0000256" key="2">
    <source>
        <dbReference type="ARBA" id="ARBA00022729"/>
    </source>
</evidence>
<evidence type="ECO:0000256" key="3">
    <source>
        <dbReference type="ARBA" id="ARBA00022764"/>
    </source>
</evidence>
<keyword evidence="2" id="KW-0732">Signal</keyword>
<organism evidence="6 7">
    <name type="scientific">Alcaligenes faecalis</name>
    <dbReference type="NCBI Taxonomy" id="511"/>
    <lineage>
        <taxon>Bacteria</taxon>
        <taxon>Pseudomonadati</taxon>
        <taxon>Pseudomonadota</taxon>
        <taxon>Betaproteobacteria</taxon>
        <taxon>Burkholderiales</taxon>
        <taxon>Alcaligenaceae</taxon>
        <taxon>Alcaligenes</taxon>
    </lineage>
</organism>
<proteinExistence type="predicted"/>
<keyword evidence="3" id="KW-0574">Periplasm</keyword>
<evidence type="ECO:0000256" key="1">
    <source>
        <dbReference type="ARBA" id="ARBA00004418"/>
    </source>
</evidence>
<evidence type="ECO:0000256" key="4">
    <source>
        <dbReference type="ARBA" id="ARBA00023239"/>
    </source>
</evidence>
<keyword evidence="7" id="KW-1185">Reference proteome</keyword>
<dbReference type="InterPro" id="IPR008929">
    <property type="entry name" value="Chondroitin_lyas"/>
</dbReference>
<dbReference type="PANTHER" id="PTHR39210:SF1">
    <property type="entry name" value="HEPARIN-SULFATE LYASE"/>
    <property type="match status" value="1"/>
</dbReference>
<name>A0ABY7N1T5_ALCFA</name>
<dbReference type="PANTHER" id="PTHR39210">
    <property type="entry name" value="HEPARIN-SULFATE LYASE"/>
    <property type="match status" value="1"/>
</dbReference>
<dbReference type="InterPro" id="IPR012480">
    <property type="entry name" value="Hepar_II_III_C"/>
</dbReference>
<dbReference type="RefSeq" id="WP_270117567.1">
    <property type="nucleotide sequence ID" value="NZ_CP096916.1"/>
</dbReference>
<dbReference type="Gene3D" id="1.50.10.100">
    <property type="entry name" value="Chondroitin AC/alginate lyase"/>
    <property type="match status" value="1"/>
</dbReference>
<accession>A0ABY7N1T5</accession>
<protein>
    <submittedName>
        <fullName evidence="6">Heparinase II/III-family protein</fullName>
    </submittedName>
</protein>
<reference evidence="6 7" key="1">
    <citation type="submission" date="2022-05" db="EMBL/GenBank/DDBJ databases">
        <title>Complete sequence of strain NY11312.</title>
        <authorList>
            <person name="Zhou D."/>
        </authorList>
    </citation>
    <scope>NUCLEOTIDE SEQUENCE [LARGE SCALE GENOMIC DNA]</scope>
    <source>
        <strain evidence="6 7">NY11312</strain>
    </source>
</reference>
<keyword evidence="4" id="KW-0456">Lyase</keyword>
<evidence type="ECO:0000313" key="6">
    <source>
        <dbReference type="EMBL" id="WBM37910.1"/>
    </source>
</evidence>
<evidence type="ECO:0000259" key="5">
    <source>
        <dbReference type="Pfam" id="PF07940"/>
    </source>
</evidence>